<dbReference type="GO" id="GO:0015689">
    <property type="term" value="P:molybdate ion transport"/>
    <property type="evidence" value="ECO:0007669"/>
    <property type="project" value="TreeGrafter"/>
</dbReference>
<dbReference type="PANTHER" id="PTHR30632:SF0">
    <property type="entry name" value="SULFATE-BINDING PROTEIN"/>
    <property type="match status" value="1"/>
</dbReference>
<dbReference type="GO" id="GO:0030973">
    <property type="term" value="F:molybdate ion binding"/>
    <property type="evidence" value="ECO:0007669"/>
    <property type="project" value="TreeGrafter"/>
</dbReference>
<dbReference type="Gene3D" id="3.40.190.10">
    <property type="entry name" value="Periplasmic binding protein-like II"/>
    <property type="match status" value="2"/>
</dbReference>
<dbReference type="SUPFAM" id="SSF53850">
    <property type="entry name" value="Periplasmic binding protein-like II"/>
    <property type="match status" value="1"/>
</dbReference>
<dbReference type="AlphaFoldDB" id="A0A2V2N6S0"/>
<evidence type="ECO:0000313" key="2">
    <source>
        <dbReference type="Proteomes" id="UP000245657"/>
    </source>
</evidence>
<comment type="caution">
    <text evidence="1">The sequence shown here is derived from an EMBL/GenBank/DDBJ whole genome shotgun (WGS) entry which is preliminary data.</text>
</comment>
<dbReference type="InterPro" id="IPR050682">
    <property type="entry name" value="ModA/WtpA"/>
</dbReference>
<dbReference type="PANTHER" id="PTHR30632">
    <property type="entry name" value="MOLYBDATE-BINDING PERIPLASMIC PROTEIN"/>
    <property type="match status" value="1"/>
</dbReference>
<name>A0A2V2N6S0_9EURY</name>
<gene>
    <name evidence="1" type="ORF">DK846_03335</name>
</gene>
<proteinExistence type="predicted"/>
<protein>
    <submittedName>
        <fullName evidence="1">Molybdate ABC transporter substrate-binding protein</fullName>
    </submittedName>
</protein>
<accession>A0A2V2N6S0</accession>
<evidence type="ECO:0000313" key="1">
    <source>
        <dbReference type="EMBL" id="PWR74195.1"/>
    </source>
</evidence>
<dbReference type="Pfam" id="PF13531">
    <property type="entry name" value="SBP_bac_11"/>
    <property type="match status" value="1"/>
</dbReference>
<reference evidence="1 2" key="1">
    <citation type="submission" date="2018-05" db="EMBL/GenBank/DDBJ databases">
        <title>Draft genome of Methanospirillum lacunae Ki8-1.</title>
        <authorList>
            <person name="Dueholm M.S."/>
            <person name="Nielsen P.H."/>
            <person name="Bakmann L.F."/>
            <person name="Otzen D.E."/>
        </authorList>
    </citation>
    <scope>NUCLEOTIDE SEQUENCE [LARGE SCALE GENOMIC DNA]</scope>
    <source>
        <strain evidence="1 2">Ki8-1</strain>
    </source>
</reference>
<keyword evidence="2" id="KW-1185">Reference proteome</keyword>
<sequence length="265" mass="29045">MRFLTLTIMLLFFTMFTLTLVYADEQDFQTNSSGKTLLVSSGSGQTEPMKEVCWLYENQTGTKIDLNILGSISQIYEMSTNHTGDVYVSGGTAEYANASKQGLVNPSPALIAYRIPVILVQKGNPKNITTLEDFADPGINVVLADPSKSATARASNLIFSNLGILDDVNKNVQMRPGTVEELIDAMKNGMDATIIARELITTKDLDIIDIPIDKNKVMVIAAGRTTYTKDPDTAQDFVNFLNSSASKEIFEKDGFPPYPDCGYIK</sequence>
<dbReference type="EMBL" id="QGMY01000002">
    <property type="protein sequence ID" value="PWR74195.1"/>
    <property type="molecule type" value="Genomic_DNA"/>
</dbReference>
<dbReference type="Proteomes" id="UP000245657">
    <property type="component" value="Unassembled WGS sequence"/>
</dbReference>
<organism evidence="1 2">
    <name type="scientific">Methanospirillum lacunae</name>
    <dbReference type="NCBI Taxonomy" id="668570"/>
    <lineage>
        <taxon>Archaea</taxon>
        <taxon>Methanobacteriati</taxon>
        <taxon>Methanobacteriota</taxon>
        <taxon>Stenosarchaea group</taxon>
        <taxon>Methanomicrobia</taxon>
        <taxon>Methanomicrobiales</taxon>
        <taxon>Methanospirillaceae</taxon>
        <taxon>Methanospirillum</taxon>
    </lineage>
</organism>